<feature type="domain" description="Thioredoxin" evidence="6">
    <location>
        <begin position="30"/>
        <end position="170"/>
    </location>
</feature>
<proteinExistence type="predicted"/>
<dbReference type="PANTHER" id="PTHR42852">
    <property type="entry name" value="THIOL:DISULFIDE INTERCHANGE PROTEIN DSBE"/>
    <property type="match status" value="1"/>
</dbReference>
<dbReference type="EMBL" id="RQJP01000001">
    <property type="protein sequence ID" value="RRB16856.1"/>
    <property type="molecule type" value="Genomic_DNA"/>
</dbReference>
<evidence type="ECO:0000256" key="4">
    <source>
        <dbReference type="ARBA" id="ARBA00023284"/>
    </source>
</evidence>
<accession>A0A3P1CUN3</accession>
<dbReference type="PROSITE" id="PS51352">
    <property type="entry name" value="THIOREDOXIN_2"/>
    <property type="match status" value="1"/>
</dbReference>
<keyword evidence="3" id="KW-1015">Disulfide bond</keyword>
<dbReference type="InterPro" id="IPR013740">
    <property type="entry name" value="Redoxin"/>
</dbReference>
<dbReference type="OrthoDB" id="6399635at2"/>
<dbReference type="InterPro" id="IPR036249">
    <property type="entry name" value="Thioredoxin-like_sf"/>
</dbReference>
<keyword evidence="4" id="KW-0676">Redox-active center</keyword>
<feature type="chain" id="PRO_5018112530" evidence="5">
    <location>
        <begin position="19"/>
        <end position="170"/>
    </location>
</feature>
<dbReference type="GO" id="GO:0030313">
    <property type="term" value="C:cell envelope"/>
    <property type="evidence" value="ECO:0007669"/>
    <property type="project" value="UniProtKB-SubCell"/>
</dbReference>
<comment type="subcellular location">
    <subcellularLocation>
        <location evidence="1">Cell envelope</location>
    </subcellularLocation>
</comment>
<feature type="signal peptide" evidence="5">
    <location>
        <begin position="1"/>
        <end position="18"/>
    </location>
</feature>
<organism evidence="7 8">
    <name type="scientific">Larkinella knui</name>
    <dbReference type="NCBI Taxonomy" id="2025310"/>
    <lineage>
        <taxon>Bacteria</taxon>
        <taxon>Pseudomonadati</taxon>
        <taxon>Bacteroidota</taxon>
        <taxon>Cytophagia</taxon>
        <taxon>Cytophagales</taxon>
        <taxon>Spirosomataceae</taxon>
        <taxon>Larkinella</taxon>
    </lineage>
</organism>
<name>A0A3P1CUN3_9BACT</name>
<keyword evidence="8" id="KW-1185">Reference proteome</keyword>
<dbReference type="Pfam" id="PF08534">
    <property type="entry name" value="Redoxin"/>
    <property type="match status" value="1"/>
</dbReference>
<keyword evidence="5" id="KW-0732">Signal</keyword>
<evidence type="ECO:0000256" key="2">
    <source>
        <dbReference type="ARBA" id="ARBA00022748"/>
    </source>
</evidence>
<dbReference type="GO" id="GO:0016491">
    <property type="term" value="F:oxidoreductase activity"/>
    <property type="evidence" value="ECO:0007669"/>
    <property type="project" value="InterPro"/>
</dbReference>
<dbReference type="SUPFAM" id="SSF52833">
    <property type="entry name" value="Thioredoxin-like"/>
    <property type="match status" value="1"/>
</dbReference>
<comment type="caution">
    <text evidence="7">The sequence shown here is derived from an EMBL/GenBank/DDBJ whole genome shotgun (WGS) entry which is preliminary data.</text>
</comment>
<dbReference type="GO" id="GO:0017004">
    <property type="term" value="P:cytochrome complex assembly"/>
    <property type="evidence" value="ECO:0007669"/>
    <property type="project" value="UniProtKB-KW"/>
</dbReference>
<evidence type="ECO:0000256" key="1">
    <source>
        <dbReference type="ARBA" id="ARBA00004196"/>
    </source>
</evidence>
<evidence type="ECO:0000259" key="6">
    <source>
        <dbReference type="PROSITE" id="PS51352"/>
    </source>
</evidence>
<dbReference type="CDD" id="cd02966">
    <property type="entry name" value="TlpA_like_family"/>
    <property type="match status" value="1"/>
</dbReference>
<dbReference type="Proteomes" id="UP000274271">
    <property type="component" value="Unassembled WGS sequence"/>
</dbReference>
<sequence>MNRVVLVFALLLTSPAFCQKPMNRSTDRSIGSGQPAPDYNLSDKQNQPVNLLAFKGQVVLVDFWSSRCDYCRNEHSHLKALYDQYKDRGLQIVSISIDENPKAWRKALQKSGLPWPQLTDRVGSRNVAGPKFSKNPMPMNLLIDKDGYVIRKGLHGLELDRQLALVFNTL</sequence>
<keyword evidence="2" id="KW-0201">Cytochrome c-type biogenesis</keyword>
<evidence type="ECO:0000313" key="8">
    <source>
        <dbReference type="Proteomes" id="UP000274271"/>
    </source>
</evidence>
<evidence type="ECO:0000256" key="5">
    <source>
        <dbReference type="SAM" id="SignalP"/>
    </source>
</evidence>
<evidence type="ECO:0000313" key="7">
    <source>
        <dbReference type="EMBL" id="RRB16856.1"/>
    </source>
</evidence>
<dbReference type="InterPro" id="IPR013766">
    <property type="entry name" value="Thioredoxin_domain"/>
</dbReference>
<dbReference type="InterPro" id="IPR050553">
    <property type="entry name" value="Thioredoxin_ResA/DsbE_sf"/>
</dbReference>
<gene>
    <name evidence="7" type="ORF">EHT87_00770</name>
</gene>
<protein>
    <submittedName>
        <fullName evidence="7">TlpA family protein disulfide reductase</fullName>
    </submittedName>
</protein>
<dbReference type="AlphaFoldDB" id="A0A3P1CUN3"/>
<dbReference type="Gene3D" id="3.40.30.10">
    <property type="entry name" value="Glutaredoxin"/>
    <property type="match status" value="1"/>
</dbReference>
<dbReference type="PANTHER" id="PTHR42852:SF6">
    <property type="entry name" value="THIOL:DISULFIDE INTERCHANGE PROTEIN DSBE"/>
    <property type="match status" value="1"/>
</dbReference>
<evidence type="ECO:0000256" key="3">
    <source>
        <dbReference type="ARBA" id="ARBA00023157"/>
    </source>
</evidence>
<reference evidence="7 8" key="1">
    <citation type="submission" date="2018-11" db="EMBL/GenBank/DDBJ databases">
        <authorList>
            <person name="Zhou Z."/>
            <person name="Wang G."/>
        </authorList>
    </citation>
    <scope>NUCLEOTIDE SEQUENCE [LARGE SCALE GENOMIC DNA]</scope>
    <source>
        <strain evidence="7 8">KCTC42998</strain>
    </source>
</reference>